<evidence type="ECO:0000313" key="2">
    <source>
        <dbReference type="WBParaSite" id="RSKR_0000539200.1"/>
    </source>
</evidence>
<organism evidence="1 2">
    <name type="scientific">Rhabditophanes sp. KR3021</name>
    <dbReference type="NCBI Taxonomy" id="114890"/>
    <lineage>
        <taxon>Eukaryota</taxon>
        <taxon>Metazoa</taxon>
        <taxon>Ecdysozoa</taxon>
        <taxon>Nematoda</taxon>
        <taxon>Chromadorea</taxon>
        <taxon>Rhabditida</taxon>
        <taxon>Tylenchina</taxon>
        <taxon>Panagrolaimomorpha</taxon>
        <taxon>Strongyloidoidea</taxon>
        <taxon>Alloionematidae</taxon>
        <taxon>Rhabditophanes</taxon>
    </lineage>
</organism>
<dbReference type="Proteomes" id="UP000095286">
    <property type="component" value="Unplaced"/>
</dbReference>
<reference evidence="2" key="1">
    <citation type="submission" date="2016-11" db="UniProtKB">
        <authorList>
            <consortium name="WormBaseParasite"/>
        </authorList>
    </citation>
    <scope>IDENTIFICATION</scope>
    <source>
        <strain evidence="2">KR3021</strain>
    </source>
</reference>
<sequence>MSLISRFSFAGSRALKMSPVFCSMRSATTAASGKLPQFQALSNEPLPVNNHPAKEFMIEKYLTVAFMPFIPAAYYIHSPAMDFILALGCSAHVYLGWHMVATDYARPFLYGNAAAKAMRLTPVLFAVICLAGLLHFNYNDVGLTKAFEMVFAL</sequence>
<evidence type="ECO:0000313" key="1">
    <source>
        <dbReference type="Proteomes" id="UP000095286"/>
    </source>
</evidence>
<proteinExistence type="predicted"/>
<dbReference type="WBParaSite" id="RSKR_0000539200.1">
    <property type="protein sequence ID" value="RSKR_0000539200.1"/>
    <property type="gene ID" value="RSKR_0000539200"/>
</dbReference>
<name>A0AC35TY55_9BILA</name>
<protein>
    <submittedName>
        <fullName evidence="2">Succinate dehydrogenase [ubiquinone] cytochrome b small subunit</fullName>
    </submittedName>
</protein>
<accession>A0AC35TY55</accession>